<feature type="domain" description="Chitobiase/beta-hexosaminidases N-terminal" evidence="10">
    <location>
        <begin position="39"/>
        <end position="187"/>
    </location>
</feature>
<dbReference type="InterPro" id="IPR014756">
    <property type="entry name" value="Ig_E-set"/>
</dbReference>
<dbReference type="Gene3D" id="2.60.40.10">
    <property type="entry name" value="Immunoglobulins"/>
    <property type="match status" value="1"/>
</dbReference>
<gene>
    <name evidence="11" type="ORF">NATSA_03295</name>
</gene>
<dbReference type="GO" id="GO:0005975">
    <property type="term" value="P:carbohydrate metabolic process"/>
    <property type="evidence" value="ECO:0007669"/>
    <property type="project" value="InterPro"/>
</dbReference>
<evidence type="ECO:0000256" key="5">
    <source>
        <dbReference type="ARBA" id="ARBA00023295"/>
    </source>
</evidence>
<dbReference type="InterPro" id="IPR029018">
    <property type="entry name" value="Hex-like_dom2"/>
</dbReference>
<dbReference type="SUPFAM" id="SSF55545">
    <property type="entry name" value="beta-N-acetylhexosaminidase-like domain"/>
    <property type="match status" value="1"/>
</dbReference>
<comment type="similarity">
    <text evidence="2">Belongs to the glycosyl hydrolase 20 family.</text>
</comment>
<dbReference type="GO" id="GO:0030247">
    <property type="term" value="F:polysaccharide binding"/>
    <property type="evidence" value="ECO:0007669"/>
    <property type="project" value="InterPro"/>
</dbReference>
<dbReference type="SUPFAM" id="SSF49384">
    <property type="entry name" value="Carbohydrate-binding domain"/>
    <property type="match status" value="1"/>
</dbReference>
<dbReference type="Pfam" id="PF03173">
    <property type="entry name" value="CHB_HEX"/>
    <property type="match status" value="1"/>
</dbReference>
<feature type="compositionally biased region" description="Polar residues" evidence="9">
    <location>
        <begin position="872"/>
        <end position="884"/>
    </location>
</feature>
<dbReference type="EC" id="3.2.1.52" evidence="3"/>
<evidence type="ECO:0000256" key="1">
    <source>
        <dbReference type="ARBA" id="ARBA00001231"/>
    </source>
</evidence>
<dbReference type="GO" id="GO:0016020">
    <property type="term" value="C:membrane"/>
    <property type="evidence" value="ECO:0007669"/>
    <property type="project" value="TreeGrafter"/>
</dbReference>
<dbReference type="Pfam" id="PF00728">
    <property type="entry name" value="Glyco_hydro_20"/>
    <property type="match status" value="1"/>
</dbReference>
<dbReference type="PANTHER" id="PTHR22600">
    <property type="entry name" value="BETA-HEXOSAMINIDASE"/>
    <property type="match status" value="1"/>
</dbReference>
<accession>A0A8J7S7Q7</accession>
<evidence type="ECO:0000256" key="6">
    <source>
        <dbReference type="ARBA" id="ARBA00030512"/>
    </source>
</evidence>
<organism evidence="11 12">
    <name type="scientific">Natronogracilivirga saccharolytica</name>
    <dbReference type="NCBI Taxonomy" id="2812953"/>
    <lineage>
        <taxon>Bacteria</taxon>
        <taxon>Pseudomonadati</taxon>
        <taxon>Balneolota</taxon>
        <taxon>Balneolia</taxon>
        <taxon>Balneolales</taxon>
        <taxon>Cyclonatronaceae</taxon>
        <taxon>Natronogracilivirga</taxon>
    </lineage>
</organism>
<dbReference type="InterPro" id="IPR004866">
    <property type="entry name" value="CHB/HEX_N_dom"/>
</dbReference>
<evidence type="ECO:0000313" key="11">
    <source>
        <dbReference type="EMBL" id="MBP3191681.1"/>
    </source>
</evidence>
<dbReference type="RefSeq" id="WP_210510380.1">
    <property type="nucleotide sequence ID" value="NZ_JAFIDN010000002.1"/>
</dbReference>
<comment type="caution">
    <text evidence="11">The sequence shown here is derived from an EMBL/GenBank/DDBJ whole genome shotgun (WGS) entry which is preliminary data.</text>
</comment>
<dbReference type="InterPro" id="IPR008965">
    <property type="entry name" value="CBM2/CBM3_carb-bd_dom_sf"/>
</dbReference>
<dbReference type="InterPro" id="IPR015883">
    <property type="entry name" value="Glyco_hydro_20_cat"/>
</dbReference>
<dbReference type="InterPro" id="IPR025705">
    <property type="entry name" value="Beta_hexosaminidase_sua/sub"/>
</dbReference>
<evidence type="ECO:0000256" key="7">
    <source>
        <dbReference type="ARBA" id="ARBA00033000"/>
    </source>
</evidence>
<evidence type="ECO:0000256" key="2">
    <source>
        <dbReference type="ARBA" id="ARBA00006285"/>
    </source>
</evidence>
<dbReference type="InterPro" id="IPR004867">
    <property type="entry name" value="CHB_C_dom"/>
</dbReference>
<dbReference type="InterPro" id="IPR015882">
    <property type="entry name" value="HEX_bac_N"/>
</dbReference>
<dbReference type="GO" id="GO:0004563">
    <property type="term" value="F:beta-N-acetylhexosaminidase activity"/>
    <property type="evidence" value="ECO:0007669"/>
    <property type="project" value="UniProtKB-EC"/>
</dbReference>
<evidence type="ECO:0000313" key="12">
    <source>
        <dbReference type="Proteomes" id="UP000673975"/>
    </source>
</evidence>
<comment type="catalytic activity">
    <reaction evidence="1">
        <text>Hydrolysis of terminal non-reducing N-acetyl-D-hexosamine residues in N-acetyl-beta-D-hexosaminides.</text>
        <dbReference type="EC" id="3.2.1.52"/>
    </reaction>
</comment>
<dbReference type="Gene3D" id="2.60.40.290">
    <property type="match status" value="1"/>
</dbReference>
<dbReference type="SUPFAM" id="SSF51445">
    <property type="entry name" value="(Trans)glycosidases"/>
    <property type="match status" value="1"/>
</dbReference>
<name>A0A8J7S7Q7_9BACT</name>
<evidence type="ECO:0000259" key="10">
    <source>
        <dbReference type="SMART" id="SM01081"/>
    </source>
</evidence>
<dbReference type="InterPro" id="IPR012291">
    <property type="entry name" value="CBM2_carb-bd_dom_sf"/>
</dbReference>
<evidence type="ECO:0000256" key="9">
    <source>
        <dbReference type="SAM" id="MobiDB-lite"/>
    </source>
</evidence>
<dbReference type="PANTHER" id="PTHR22600:SF57">
    <property type="entry name" value="BETA-N-ACETYLHEXOSAMINIDASE"/>
    <property type="match status" value="1"/>
</dbReference>
<dbReference type="Gene3D" id="3.30.379.10">
    <property type="entry name" value="Chitobiase/beta-hexosaminidase domain 2-like"/>
    <property type="match status" value="1"/>
</dbReference>
<keyword evidence="4" id="KW-0378">Hydrolase</keyword>
<evidence type="ECO:0000256" key="3">
    <source>
        <dbReference type="ARBA" id="ARBA00012663"/>
    </source>
</evidence>
<sequence>MNLLQGQAIFLVITALSLIIIFNGCEPAERNEEAVSDNHNLRLHWTVKSNFEKENQAIHEMTLLNEGDETLNTGWTLYFNFMRLIEDAATPEGAAVSDHAAITHINGDFYRLQPDERFPSLEPGEEARFTFVSQGSAVLKIDGPDGAYIEQAGGEVVPVEISIEPFTRKEQVHRSQDDAVPLATAENLFEKSENLSLLPEDELSPVVPTPSHLSRRDGAFTITGNTGIHFQNDLETEARLLAETLEPLLGTELSRKERPPAPDEKAIELIISDLKVGDNPKTYGDEAYLLEISDSGVSITGTDEAGVFYGIQTLKAVIPVETWASLPTDGDDDNAASITIDAMSVADAPGFEYRGLHLDVSRNFHSAEQVKRLLDVMSFYKLNRFHFHLTDDEGWRLAVDAFPELTEIGGRRGHTHDEKDHLLPSYGSGPDPDVQASKGSGWYSREEYVDILRYATDRHIKVIPEVDVPGHARAAKVAMKNRHERLMDEGRDDEAEAFRIHDPADTSEYRSIQRWTDNVINVCQESTYRFLREVYDEIIDMHREANAPLATIHVGGDEVPSGVWEGSPVCHDLVSREADLYGTDDLMDYFFKRTRADLEDRGLTMSAWEEFSLIPDPETGETAPNPLFAGESVPYVWSNIWGTGTESYSYQLANAGYDIVMSHASNFYFDLSYQKHPEESGLYWAGFVDTPDPFSFIPFELYKSGVTDYLGNPMPEDRYDDFPRLTEEGREHILGLQAQLWGETFRTPDRVEYMALPRLISLAERAWVPEEEWMEIESREERLDALSHAWNEFANRLGQRELPRLDHLNGGYGYRVPPPGARVQDGTLEANVAYPGLEIRYTLDGSEPDEQSNLYESPVPVDSETEIRLRTFDQQGRSSRTSSIPDMVER</sequence>
<evidence type="ECO:0000256" key="4">
    <source>
        <dbReference type="ARBA" id="ARBA00022801"/>
    </source>
</evidence>
<evidence type="ECO:0000256" key="8">
    <source>
        <dbReference type="PIRSR" id="PIRSR625705-1"/>
    </source>
</evidence>
<dbReference type="SUPFAM" id="SSF81296">
    <property type="entry name" value="E set domains"/>
    <property type="match status" value="1"/>
</dbReference>
<dbReference type="Pfam" id="PF03174">
    <property type="entry name" value="CHB_HEX_C"/>
    <property type="match status" value="1"/>
</dbReference>
<dbReference type="GO" id="GO:0030203">
    <property type="term" value="P:glycosaminoglycan metabolic process"/>
    <property type="evidence" value="ECO:0007669"/>
    <property type="project" value="TreeGrafter"/>
</dbReference>
<dbReference type="EMBL" id="JAFIDN010000002">
    <property type="protein sequence ID" value="MBP3191681.1"/>
    <property type="molecule type" value="Genomic_DNA"/>
</dbReference>
<dbReference type="AlphaFoldDB" id="A0A8J7S7Q7"/>
<reference evidence="11" key="1">
    <citation type="submission" date="2021-02" db="EMBL/GenBank/DDBJ databases">
        <title>Natronogracilivirga saccharolytica gen. nov. sp. nov. a new anaerobic, haloalkiliphilic carbohydrate-fermenting bacterium from soda lake and proposing of Cyclonatronumiaceae fam. nov. in the phylum Balneolaeota.</title>
        <authorList>
            <person name="Zhilina T.N."/>
            <person name="Sorokin D.Y."/>
            <person name="Zavarzina D.G."/>
            <person name="Toshchakov S.V."/>
            <person name="Kublanov I.V."/>
        </authorList>
    </citation>
    <scope>NUCLEOTIDE SEQUENCE</scope>
    <source>
        <strain evidence="11">Z-1702</strain>
    </source>
</reference>
<keyword evidence="12" id="KW-1185">Reference proteome</keyword>
<proteinExistence type="inferred from homology"/>
<keyword evidence="5" id="KW-0326">Glycosidase</keyword>
<dbReference type="Pfam" id="PF02838">
    <property type="entry name" value="Glyco_hydro_20b"/>
    <property type="match status" value="1"/>
</dbReference>
<dbReference type="Gene3D" id="3.20.20.80">
    <property type="entry name" value="Glycosidases"/>
    <property type="match status" value="1"/>
</dbReference>
<feature type="region of interest" description="Disordered" evidence="9">
    <location>
        <begin position="845"/>
        <end position="890"/>
    </location>
</feature>
<feature type="active site" description="Proton donor" evidence="8">
    <location>
        <position position="558"/>
    </location>
</feature>
<dbReference type="InterPro" id="IPR017853">
    <property type="entry name" value="GH"/>
</dbReference>
<dbReference type="InterPro" id="IPR013783">
    <property type="entry name" value="Ig-like_fold"/>
</dbReference>
<dbReference type="Proteomes" id="UP000673975">
    <property type="component" value="Unassembled WGS sequence"/>
</dbReference>
<dbReference type="CDD" id="cd02847">
    <property type="entry name" value="E_set_Chitobiase_C"/>
    <property type="match status" value="1"/>
</dbReference>
<dbReference type="SMART" id="SM01081">
    <property type="entry name" value="CHB_HEX"/>
    <property type="match status" value="1"/>
</dbReference>
<dbReference type="PRINTS" id="PR00738">
    <property type="entry name" value="GLHYDRLASE20"/>
</dbReference>
<protein>
    <recommendedName>
        <fullName evidence="3">beta-N-acetylhexosaminidase</fullName>
        <ecNumber evidence="3">3.2.1.52</ecNumber>
    </recommendedName>
    <alternativeName>
        <fullName evidence="6">Beta-N-acetylhexosaminidase</fullName>
    </alternativeName>
    <alternativeName>
        <fullName evidence="7">N-acetyl-beta-glucosaminidase</fullName>
    </alternativeName>
</protein>